<dbReference type="InterPro" id="IPR051159">
    <property type="entry name" value="Hexapeptide_acetyltransf"/>
</dbReference>
<comment type="similarity">
    <text evidence="1">Belongs to the transferase hexapeptide repeat family.</text>
</comment>
<proteinExistence type="inferred from homology"/>
<protein>
    <recommendedName>
        <fullName evidence="5">Colanic acid biosynthesis acetyltransferase WcaF</fullName>
    </recommendedName>
</protein>
<dbReference type="AlphaFoldDB" id="A0A8J7WJQ0"/>
<dbReference type="GO" id="GO:0005829">
    <property type="term" value="C:cytosol"/>
    <property type="evidence" value="ECO:0007669"/>
    <property type="project" value="TreeGrafter"/>
</dbReference>
<dbReference type="EMBL" id="JAGTUU010000008">
    <property type="protein sequence ID" value="MBS0126234.1"/>
    <property type="molecule type" value="Genomic_DNA"/>
</dbReference>
<gene>
    <name evidence="3" type="ORF">KB874_19275</name>
</gene>
<sequence>MPIPQDRLKPIVPLRLDRFRPPRIPGNRSVAVRLCWYVLDALILRNALLGLVPSRVKAALLRAFGARVGTGLVLKPRVSIKYPWFLEIGDHVWIGEGVWIDNHTTVRIGSHVCISQGACLFTGNHDWSDPAFAFFCKPIEIGDGAWITAFQKVPPGSVIPAHHALVDG</sequence>
<dbReference type="PANTHER" id="PTHR23416:SF23">
    <property type="entry name" value="ACETYLTRANSFERASE C18B11.09C-RELATED"/>
    <property type="match status" value="1"/>
</dbReference>
<name>A0A8J7WJQ0_9RHOB</name>
<dbReference type="Gene3D" id="2.160.10.10">
    <property type="entry name" value="Hexapeptide repeat proteins"/>
    <property type="match status" value="1"/>
</dbReference>
<evidence type="ECO:0000313" key="3">
    <source>
        <dbReference type="EMBL" id="MBS0126234.1"/>
    </source>
</evidence>
<evidence type="ECO:0008006" key="5">
    <source>
        <dbReference type="Google" id="ProtNLM"/>
    </source>
</evidence>
<dbReference type="GO" id="GO:0008374">
    <property type="term" value="F:O-acyltransferase activity"/>
    <property type="evidence" value="ECO:0007669"/>
    <property type="project" value="TreeGrafter"/>
</dbReference>
<dbReference type="SUPFAM" id="SSF51161">
    <property type="entry name" value="Trimeric LpxA-like enzymes"/>
    <property type="match status" value="1"/>
</dbReference>
<keyword evidence="4" id="KW-1185">Reference proteome</keyword>
<reference evidence="3" key="1">
    <citation type="submission" date="2021-04" db="EMBL/GenBank/DDBJ databases">
        <authorList>
            <person name="Yoon J."/>
        </authorList>
    </citation>
    <scope>NUCLEOTIDE SEQUENCE</scope>
    <source>
        <strain evidence="3">KMU-90</strain>
    </source>
</reference>
<evidence type="ECO:0000256" key="2">
    <source>
        <dbReference type="ARBA" id="ARBA00022679"/>
    </source>
</evidence>
<accession>A0A8J7WJQ0</accession>
<dbReference type="Proteomes" id="UP000681356">
    <property type="component" value="Unassembled WGS sequence"/>
</dbReference>
<evidence type="ECO:0000256" key="1">
    <source>
        <dbReference type="ARBA" id="ARBA00007274"/>
    </source>
</evidence>
<dbReference type="PANTHER" id="PTHR23416">
    <property type="entry name" value="SIALIC ACID SYNTHASE-RELATED"/>
    <property type="match status" value="1"/>
</dbReference>
<organism evidence="3 4">
    <name type="scientific">Thetidibacter halocola</name>
    <dbReference type="NCBI Taxonomy" id="2827239"/>
    <lineage>
        <taxon>Bacteria</taxon>
        <taxon>Pseudomonadati</taxon>
        <taxon>Pseudomonadota</taxon>
        <taxon>Alphaproteobacteria</taxon>
        <taxon>Rhodobacterales</taxon>
        <taxon>Roseobacteraceae</taxon>
        <taxon>Thetidibacter</taxon>
    </lineage>
</organism>
<dbReference type="RefSeq" id="WP_212538182.1">
    <property type="nucleotide sequence ID" value="NZ_JAGTUU010000008.1"/>
</dbReference>
<evidence type="ECO:0000313" key="4">
    <source>
        <dbReference type="Proteomes" id="UP000681356"/>
    </source>
</evidence>
<keyword evidence="2" id="KW-0808">Transferase</keyword>
<dbReference type="InterPro" id="IPR011004">
    <property type="entry name" value="Trimer_LpxA-like_sf"/>
</dbReference>
<comment type="caution">
    <text evidence="3">The sequence shown here is derived from an EMBL/GenBank/DDBJ whole genome shotgun (WGS) entry which is preliminary data.</text>
</comment>